<keyword evidence="4" id="KW-1185">Reference proteome</keyword>
<dbReference type="InterPro" id="IPR036179">
    <property type="entry name" value="Ig-like_dom_sf"/>
</dbReference>
<reference evidence="3 4" key="1">
    <citation type="journal article" date="2018" name="G3 (Bethesda)">
        <title>A High-Quality Reference Genome for the Invasive Mosquitofish Gambusia affinis Using a Chicago Library.</title>
        <authorList>
            <person name="Hoffberg S.L."/>
            <person name="Troendle N.J."/>
            <person name="Glenn T.C."/>
            <person name="Mahmud O."/>
            <person name="Louha S."/>
            <person name="Chalopin D."/>
            <person name="Bennetzen J.L."/>
            <person name="Mauricio R."/>
        </authorList>
    </citation>
    <scope>NUCLEOTIDE SEQUENCE [LARGE SCALE GENOMIC DNA]</scope>
    <source>
        <strain evidence="3">NE01/NJP1002.9</strain>
        <tissue evidence="3">Muscle</tissue>
    </source>
</reference>
<accession>A0A315VRP2</accession>
<dbReference type="PROSITE" id="PS50835">
    <property type="entry name" value="IG_LIKE"/>
    <property type="match status" value="2"/>
</dbReference>
<keyword evidence="1" id="KW-0732">Signal</keyword>
<dbReference type="EMBL" id="NHOQ01001369">
    <property type="protein sequence ID" value="PWA25008.1"/>
    <property type="molecule type" value="Genomic_DNA"/>
</dbReference>
<dbReference type="InterPro" id="IPR013783">
    <property type="entry name" value="Ig-like_fold"/>
</dbReference>
<evidence type="ECO:0000313" key="3">
    <source>
        <dbReference type="EMBL" id="PWA25008.1"/>
    </source>
</evidence>
<dbReference type="PANTHER" id="PTHR46484">
    <property type="entry name" value="SI:CH211-171H4.5-RELATED"/>
    <property type="match status" value="1"/>
</dbReference>
<evidence type="ECO:0000313" key="4">
    <source>
        <dbReference type="Proteomes" id="UP000250572"/>
    </source>
</evidence>
<dbReference type="Proteomes" id="UP000250572">
    <property type="component" value="Unassembled WGS sequence"/>
</dbReference>
<protein>
    <recommendedName>
        <fullName evidence="2">Ig-like domain-containing protein</fullName>
    </recommendedName>
</protein>
<evidence type="ECO:0000259" key="2">
    <source>
        <dbReference type="PROSITE" id="PS50835"/>
    </source>
</evidence>
<comment type="caution">
    <text evidence="3">The sequence shown here is derived from an EMBL/GenBank/DDBJ whole genome shotgun (WGS) entry which is preliminary data.</text>
</comment>
<dbReference type="SUPFAM" id="SSF48726">
    <property type="entry name" value="Immunoglobulin"/>
    <property type="match status" value="4"/>
</dbReference>
<name>A0A315VRP2_GAMAF</name>
<evidence type="ECO:0000256" key="1">
    <source>
        <dbReference type="SAM" id="SignalP"/>
    </source>
</evidence>
<dbReference type="PANTHER" id="PTHR46484:SF8">
    <property type="entry name" value="B-CELL RECEPTOR CD22-LIKE-RELATED"/>
    <property type="match status" value="1"/>
</dbReference>
<proteinExistence type="predicted"/>
<feature type="domain" description="Ig-like" evidence="2">
    <location>
        <begin position="246"/>
        <end position="330"/>
    </location>
</feature>
<feature type="domain" description="Ig-like" evidence="2">
    <location>
        <begin position="152"/>
        <end position="244"/>
    </location>
</feature>
<dbReference type="SMART" id="SM00409">
    <property type="entry name" value="IG"/>
    <property type="match status" value="4"/>
</dbReference>
<dbReference type="InterPro" id="IPR007110">
    <property type="entry name" value="Ig-like_dom"/>
</dbReference>
<gene>
    <name evidence="3" type="ORF">CCH79_00015989</name>
</gene>
<dbReference type="InterPro" id="IPR003599">
    <property type="entry name" value="Ig_sub"/>
</dbReference>
<dbReference type="Gene3D" id="2.60.40.10">
    <property type="entry name" value="Immunoglobulins"/>
    <property type="match status" value="4"/>
</dbReference>
<feature type="chain" id="PRO_5016255501" description="Ig-like domain-containing protein" evidence="1">
    <location>
        <begin position="22"/>
        <end position="731"/>
    </location>
</feature>
<organism evidence="3 4">
    <name type="scientific">Gambusia affinis</name>
    <name type="common">Western mosquitofish</name>
    <name type="synonym">Heterandria affinis</name>
    <dbReference type="NCBI Taxonomy" id="33528"/>
    <lineage>
        <taxon>Eukaryota</taxon>
        <taxon>Metazoa</taxon>
        <taxon>Chordata</taxon>
        <taxon>Craniata</taxon>
        <taxon>Vertebrata</taxon>
        <taxon>Euteleostomi</taxon>
        <taxon>Actinopterygii</taxon>
        <taxon>Neopterygii</taxon>
        <taxon>Teleostei</taxon>
        <taxon>Neoteleostei</taxon>
        <taxon>Acanthomorphata</taxon>
        <taxon>Ovalentaria</taxon>
        <taxon>Atherinomorphae</taxon>
        <taxon>Cyprinodontiformes</taxon>
        <taxon>Poeciliidae</taxon>
        <taxon>Poeciliinae</taxon>
        <taxon>Gambusia</taxon>
    </lineage>
</organism>
<feature type="non-terminal residue" evidence="3">
    <location>
        <position position="731"/>
    </location>
</feature>
<feature type="signal peptide" evidence="1">
    <location>
        <begin position="1"/>
        <end position="21"/>
    </location>
</feature>
<dbReference type="Pfam" id="PF13927">
    <property type="entry name" value="Ig_3"/>
    <property type="match status" value="1"/>
</dbReference>
<sequence length="731" mass="80505">MCFSLTIICSLLTFQFDSGAADDCESFKNPVLFITTPGNLEALNGSCLQVPCNFSAKGSASFTGENFGVWIKSDPRFKKFSTNVIFNSSRSINTYPLEITGNLERQDCTTVFHNLTREHSDMYFFRIEHTQFQATASCSGFRLTVRDSAWSPSINVPSDLKEHQSVTVTCSAFTPCPHSPPELTWNLQQDSLRQTGKNTDGTFTTKIQESITLSDTHDGYNISCSARYPVIGGNKTAETEVTLNAPRNTSASISPSGLVSAGSWVELSCSSRAKPPPNFTWFRNSEDGATEVSVGKVYRLQMTNMTDLGSYYCKAENILGSQTSTQSHLKDHDTLWGAAAGGLVAIIVVICGAYNTGFQEPTSTAENQDIHYGDIDFSAMRPSLRTARDKMDQQNVMYSEVKVCRTGNRTESVDGLYAQPEAVPDLFTMQTQCVLTSLAVIVAPGFAGSVVACVEDAGLFITTPTPMEALNGSCLHIPCSFTAKNKVSFSSGKPVGVWMKSDPKFSTFPQNVIFNSSETTNAYPMTISGNLMEKNCTTLFSGISQRHADTYYFRIESGQFKASAICNALQIKIKGKAVYSFNASEGGKYYCLATNDLGDERSSGIFLSFEVSPQQSEHWLEICTGIITIISVGLSFAGGGKRRQMKPYHGYRSEYAQQRSRFIENSLESTRSTEEEEKEQTLHYGEIQFLKRSPEPSNCRVELDTVYSQVKVSEPASRLRQMADDPECLYA</sequence>
<dbReference type="AlphaFoldDB" id="A0A315VRP2"/>